<evidence type="ECO:0000313" key="8">
    <source>
        <dbReference type="Proteomes" id="UP001497453"/>
    </source>
</evidence>
<protein>
    <recommendedName>
        <fullName evidence="6">RING-type domain-containing protein</fullName>
    </recommendedName>
</protein>
<keyword evidence="2 4" id="KW-0863">Zinc-finger</keyword>
<evidence type="ECO:0000256" key="1">
    <source>
        <dbReference type="ARBA" id="ARBA00022723"/>
    </source>
</evidence>
<reference evidence="8" key="1">
    <citation type="submission" date="2024-04" db="EMBL/GenBank/DDBJ databases">
        <authorList>
            <person name="Shaw F."/>
            <person name="Minotto A."/>
        </authorList>
    </citation>
    <scope>NUCLEOTIDE SEQUENCE [LARGE SCALE GENOMIC DNA]</scope>
</reference>
<dbReference type="SUPFAM" id="SSF57850">
    <property type="entry name" value="RING/U-box"/>
    <property type="match status" value="1"/>
</dbReference>
<dbReference type="EMBL" id="OZ037951">
    <property type="protein sequence ID" value="CAL1714355.1"/>
    <property type="molecule type" value="Genomic_DNA"/>
</dbReference>
<evidence type="ECO:0000259" key="6">
    <source>
        <dbReference type="PROSITE" id="PS50089"/>
    </source>
</evidence>
<evidence type="ECO:0000256" key="2">
    <source>
        <dbReference type="ARBA" id="ARBA00022771"/>
    </source>
</evidence>
<dbReference type="InterPro" id="IPR013083">
    <property type="entry name" value="Znf_RING/FYVE/PHD"/>
</dbReference>
<organism evidence="7 8">
    <name type="scientific">Somion occarium</name>
    <dbReference type="NCBI Taxonomy" id="3059160"/>
    <lineage>
        <taxon>Eukaryota</taxon>
        <taxon>Fungi</taxon>
        <taxon>Dikarya</taxon>
        <taxon>Basidiomycota</taxon>
        <taxon>Agaricomycotina</taxon>
        <taxon>Agaricomycetes</taxon>
        <taxon>Polyporales</taxon>
        <taxon>Cerrenaceae</taxon>
        <taxon>Somion</taxon>
    </lineage>
</organism>
<dbReference type="PROSITE" id="PS00518">
    <property type="entry name" value="ZF_RING_1"/>
    <property type="match status" value="1"/>
</dbReference>
<evidence type="ECO:0000256" key="4">
    <source>
        <dbReference type="PROSITE-ProRule" id="PRU00175"/>
    </source>
</evidence>
<feature type="compositionally biased region" description="Low complexity" evidence="5">
    <location>
        <begin position="166"/>
        <end position="184"/>
    </location>
</feature>
<proteinExistence type="predicted"/>
<keyword evidence="8" id="KW-1185">Reference proteome</keyword>
<evidence type="ECO:0000256" key="3">
    <source>
        <dbReference type="ARBA" id="ARBA00022833"/>
    </source>
</evidence>
<name>A0ABP1E326_9APHY</name>
<feature type="region of interest" description="Disordered" evidence="5">
    <location>
        <begin position="155"/>
        <end position="201"/>
    </location>
</feature>
<dbReference type="PROSITE" id="PS50089">
    <property type="entry name" value="ZF_RING_2"/>
    <property type="match status" value="1"/>
</dbReference>
<evidence type="ECO:0000256" key="5">
    <source>
        <dbReference type="SAM" id="MobiDB-lite"/>
    </source>
</evidence>
<evidence type="ECO:0000313" key="7">
    <source>
        <dbReference type="EMBL" id="CAL1714355.1"/>
    </source>
</evidence>
<dbReference type="Gene3D" id="3.30.40.10">
    <property type="entry name" value="Zinc/RING finger domain, C3HC4 (zinc finger)"/>
    <property type="match status" value="1"/>
</dbReference>
<gene>
    <name evidence="7" type="ORF">GFSPODELE1_LOCUS9740</name>
</gene>
<sequence>MPTCVICLDVLKNPAALPCGHVFCYECVVQLVRNVHPYVNQHFCPTCRQAYTITTVNPSLVPPHLQLHVSPSIRKLSLDYSVPKSTRSNEPLELECARLRAENQSLKNCCSVWCNRARLHARTTLGLIGMVRMGKDAALQMKAQRDEFEKQLTSLKRSWDERDTPPESSSPSDTSSPSVSSRVSAPLPRRHQSPTFSPSPFCPRTPSPCYSEQSYHPDCPDCQASTPPIKRQRTSEEPTLKIIGDASSECAQTAVSIC</sequence>
<dbReference type="SMART" id="SM00184">
    <property type="entry name" value="RING"/>
    <property type="match status" value="1"/>
</dbReference>
<dbReference type="Pfam" id="PF13920">
    <property type="entry name" value="zf-C3HC4_3"/>
    <property type="match status" value="1"/>
</dbReference>
<dbReference type="InterPro" id="IPR001841">
    <property type="entry name" value="Znf_RING"/>
</dbReference>
<feature type="domain" description="RING-type" evidence="6">
    <location>
        <begin position="4"/>
        <end position="48"/>
    </location>
</feature>
<dbReference type="InterPro" id="IPR017907">
    <property type="entry name" value="Znf_RING_CS"/>
</dbReference>
<keyword evidence="3" id="KW-0862">Zinc</keyword>
<accession>A0ABP1E326</accession>
<keyword evidence="1" id="KW-0479">Metal-binding</keyword>
<dbReference type="Proteomes" id="UP001497453">
    <property type="component" value="Chromosome 8"/>
</dbReference>